<dbReference type="Proteomes" id="UP001529510">
    <property type="component" value="Unassembled WGS sequence"/>
</dbReference>
<protein>
    <recommendedName>
        <fullName evidence="1">Fibronectin type-III domain-containing protein</fullName>
    </recommendedName>
</protein>
<accession>A0ABD0NSL7</accession>
<dbReference type="EMBL" id="JAMKFB020000020">
    <property type="protein sequence ID" value="KAL0164722.1"/>
    <property type="molecule type" value="Genomic_DNA"/>
</dbReference>
<sequence length="53" mass="5912">SKPLPPRNVKLTSVNKGLKVTWEPPSELDGRPVDSYSIGYGKSMKSLRFVTSY</sequence>
<dbReference type="InterPro" id="IPR003961">
    <property type="entry name" value="FN3_dom"/>
</dbReference>
<comment type="caution">
    <text evidence="2">The sequence shown here is derived from an EMBL/GenBank/DDBJ whole genome shotgun (WGS) entry which is preliminary data.</text>
</comment>
<organism evidence="2 3">
    <name type="scientific">Cirrhinus mrigala</name>
    <name type="common">Mrigala</name>
    <dbReference type="NCBI Taxonomy" id="683832"/>
    <lineage>
        <taxon>Eukaryota</taxon>
        <taxon>Metazoa</taxon>
        <taxon>Chordata</taxon>
        <taxon>Craniata</taxon>
        <taxon>Vertebrata</taxon>
        <taxon>Euteleostomi</taxon>
        <taxon>Actinopterygii</taxon>
        <taxon>Neopterygii</taxon>
        <taxon>Teleostei</taxon>
        <taxon>Ostariophysi</taxon>
        <taxon>Cypriniformes</taxon>
        <taxon>Cyprinidae</taxon>
        <taxon>Labeoninae</taxon>
        <taxon>Labeonini</taxon>
        <taxon>Cirrhinus</taxon>
    </lineage>
</organism>
<reference evidence="2 3" key="1">
    <citation type="submission" date="2024-05" db="EMBL/GenBank/DDBJ databases">
        <title>Genome sequencing and assembly of Indian major carp, Cirrhinus mrigala (Hamilton, 1822).</title>
        <authorList>
            <person name="Mohindra V."/>
            <person name="Chowdhury L.M."/>
            <person name="Lal K."/>
            <person name="Jena J.K."/>
        </authorList>
    </citation>
    <scope>NUCLEOTIDE SEQUENCE [LARGE SCALE GENOMIC DNA]</scope>
    <source>
        <strain evidence="2">CM1030</strain>
        <tissue evidence="2">Blood</tissue>
    </source>
</reference>
<dbReference type="CDD" id="cd00063">
    <property type="entry name" value="FN3"/>
    <property type="match status" value="1"/>
</dbReference>
<dbReference type="InterPro" id="IPR036116">
    <property type="entry name" value="FN3_sf"/>
</dbReference>
<evidence type="ECO:0000313" key="3">
    <source>
        <dbReference type="Proteomes" id="UP001529510"/>
    </source>
</evidence>
<dbReference type="AlphaFoldDB" id="A0ABD0NSL7"/>
<feature type="domain" description="Fibronectin type-III" evidence="1">
    <location>
        <begin position="5"/>
        <end position="53"/>
    </location>
</feature>
<evidence type="ECO:0000259" key="1">
    <source>
        <dbReference type="PROSITE" id="PS50853"/>
    </source>
</evidence>
<dbReference type="InterPro" id="IPR013783">
    <property type="entry name" value="Ig-like_fold"/>
</dbReference>
<gene>
    <name evidence="2" type="ORF">M9458_040475</name>
</gene>
<proteinExistence type="predicted"/>
<feature type="non-terminal residue" evidence="2">
    <location>
        <position position="1"/>
    </location>
</feature>
<dbReference type="PROSITE" id="PS50853">
    <property type="entry name" value="FN3"/>
    <property type="match status" value="1"/>
</dbReference>
<evidence type="ECO:0000313" key="2">
    <source>
        <dbReference type="EMBL" id="KAL0164722.1"/>
    </source>
</evidence>
<dbReference type="Gene3D" id="2.60.40.10">
    <property type="entry name" value="Immunoglobulins"/>
    <property type="match status" value="1"/>
</dbReference>
<dbReference type="SUPFAM" id="SSF49265">
    <property type="entry name" value="Fibronectin type III"/>
    <property type="match status" value="1"/>
</dbReference>
<name>A0ABD0NSL7_CIRMR</name>
<keyword evidence="3" id="KW-1185">Reference proteome</keyword>